<evidence type="ECO:0000313" key="7">
    <source>
        <dbReference type="EMBL" id="SEG77951.1"/>
    </source>
</evidence>
<dbReference type="PANTHER" id="PTHR11496:SF102">
    <property type="entry name" value="ALCOHOL DEHYDROGENASE 4"/>
    <property type="match status" value="1"/>
</dbReference>
<evidence type="ECO:0000259" key="6">
    <source>
        <dbReference type="Pfam" id="PF25137"/>
    </source>
</evidence>
<organism evidence="7 8">
    <name type="scientific">Marinobacterium lutimaris</name>
    <dbReference type="NCBI Taxonomy" id="568106"/>
    <lineage>
        <taxon>Bacteria</taxon>
        <taxon>Pseudomonadati</taxon>
        <taxon>Pseudomonadota</taxon>
        <taxon>Gammaproteobacteria</taxon>
        <taxon>Oceanospirillales</taxon>
        <taxon>Oceanospirillaceae</taxon>
        <taxon>Marinobacterium</taxon>
    </lineage>
</organism>
<dbReference type="Pfam" id="PF00465">
    <property type="entry name" value="Fe-ADH"/>
    <property type="match status" value="1"/>
</dbReference>
<feature type="domain" description="Fe-containing alcohol dehydrogenase-like C-terminal" evidence="6">
    <location>
        <begin position="187"/>
        <end position="384"/>
    </location>
</feature>
<protein>
    <submittedName>
        <fullName evidence="7">Alcohol dehydrogenase, class IV</fullName>
    </submittedName>
</protein>
<keyword evidence="8" id="KW-1185">Reference proteome</keyword>
<dbReference type="InterPro" id="IPR018211">
    <property type="entry name" value="ADH_Fe_CS"/>
</dbReference>
<dbReference type="Gene3D" id="1.20.1090.10">
    <property type="entry name" value="Dehydroquinate synthase-like - alpha domain"/>
    <property type="match status" value="1"/>
</dbReference>
<dbReference type="CDD" id="cd08194">
    <property type="entry name" value="Fe-ADH-like"/>
    <property type="match status" value="1"/>
</dbReference>
<dbReference type="GO" id="GO:0046872">
    <property type="term" value="F:metal ion binding"/>
    <property type="evidence" value="ECO:0007669"/>
    <property type="project" value="InterPro"/>
</dbReference>
<evidence type="ECO:0000256" key="1">
    <source>
        <dbReference type="ARBA" id="ARBA00001962"/>
    </source>
</evidence>
<dbReference type="Proteomes" id="UP000236745">
    <property type="component" value="Unassembled WGS sequence"/>
</dbReference>
<keyword evidence="3" id="KW-0560">Oxidoreductase</keyword>
<dbReference type="Gene3D" id="3.40.50.1970">
    <property type="match status" value="1"/>
</dbReference>
<proteinExistence type="inferred from homology"/>
<dbReference type="PROSITE" id="PS00913">
    <property type="entry name" value="ADH_IRON_1"/>
    <property type="match status" value="1"/>
</dbReference>
<feature type="domain" description="Alcohol dehydrogenase iron-type/glycerol dehydrogenase GldA" evidence="5">
    <location>
        <begin position="12"/>
        <end position="175"/>
    </location>
</feature>
<dbReference type="Pfam" id="PF25137">
    <property type="entry name" value="ADH_Fe_C"/>
    <property type="match status" value="1"/>
</dbReference>
<accession>A0A1H6CY08</accession>
<dbReference type="PANTHER" id="PTHR11496">
    <property type="entry name" value="ALCOHOL DEHYDROGENASE"/>
    <property type="match status" value="1"/>
</dbReference>
<sequence>MSNRIILPRLLEVGAGASQKAPEILAALGCSKPLIVTDQMMVKLGYVDKLQAVLSAAGLDSDLFADTLPEPTEASIIAGVDKVKAGSYDAIIALGGGSPIDSAKAISILGKFGGQMRDYKFPRDVSEQGLPVIAIPTTAGTGSEVTRFTIITDGDKDEKMLCVGLGFMPAAALVDFELTLSAPPRVTADTGIDALTHAMEAYVSAKANPYSDSQALAAMRLIGPNLRRAYHTPDDREAREAMMLGSTLAGVAFSAASVALVHGMSRPIGAFFHVPHGLSNAMLLPTVTAFSLDSAAERYADCARAIGAAEHSDDTATANRKLIAELRALNAELQVPSPADFGIDESRYFELRETMAEQALASGSPGNNPRVPSVAELVELYTAVWNQQ</sequence>
<evidence type="ECO:0000256" key="3">
    <source>
        <dbReference type="ARBA" id="ARBA00023002"/>
    </source>
</evidence>
<comment type="cofactor">
    <cofactor evidence="1">
        <name>Fe cation</name>
        <dbReference type="ChEBI" id="CHEBI:24875"/>
    </cofactor>
</comment>
<dbReference type="OrthoDB" id="9815791at2"/>
<dbReference type="RefSeq" id="WP_104004686.1">
    <property type="nucleotide sequence ID" value="NZ_FNVQ01000004.1"/>
</dbReference>
<comment type="similarity">
    <text evidence="2">Belongs to the iron-containing alcohol dehydrogenase family.</text>
</comment>
<evidence type="ECO:0000256" key="2">
    <source>
        <dbReference type="ARBA" id="ARBA00007358"/>
    </source>
</evidence>
<dbReference type="GO" id="GO:0004022">
    <property type="term" value="F:alcohol dehydrogenase (NAD+) activity"/>
    <property type="evidence" value="ECO:0007669"/>
    <property type="project" value="TreeGrafter"/>
</dbReference>
<dbReference type="EMBL" id="FNVQ01000004">
    <property type="protein sequence ID" value="SEG77951.1"/>
    <property type="molecule type" value="Genomic_DNA"/>
</dbReference>
<dbReference type="SUPFAM" id="SSF56796">
    <property type="entry name" value="Dehydroquinate synthase-like"/>
    <property type="match status" value="1"/>
</dbReference>
<dbReference type="InterPro" id="IPR001670">
    <property type="entry name" value="ADH_Fe/GldA"/>
</dbReference>
<reference evidence="7 8" key="1">
    <citation type="submission" date="2016-10" db="EMBL/GenBank/DDBJ databases">
        <authorList>
            <person name="de Groot N.N."/>
        </authorList>
    </citation>
    <scope>NUCLEOTIDE SEQUENCE [LARGE SCALE GENOMIC DNA]</scope>
    <source>
        <strain evidence="7 8">DSM 22012</strain>
    </source>
</reference>
<keyword evidence="4" id="KW-0520">NAD</keyword>
<gene>
    <name evidence="7" type="ORF">SAMN05444390_104317</name>
</gene>
<evidence type="ECO:0000259" key="5">
    <source>
        <dbReference type="Pfam" id="PF00465"/>
    </source>
</evidence>
<dbReference type="FunFam" id="3.40.50.1970:FF:000003">
    <property type="entry name" value="Alcohol dehydrogenase, iron-containing"/>
    <property type="match status" value="1"/>
</dbReference>
<dbReference type="InterPro" id="IPR056798">
    <property type="entry name" value="ADH_Fe_C"/>
</dbReference>
<dbReference type="FunFam" id="1.20.1090.10:FF:000001">
    <property type="entry name" value="Aldehyde-alcohol dehydrogenase"/>
    <property type="match status" value="1"/>
</dbReference>
<name>A0A1H6CY08_9GAMM</name>
<evidence type="ECO:0000313" key="8">
    <source>
        <dbReference type="Proteomes" id="UP000236745"/>
    </source>
</evidence>
<dbReference type="InterPro" id="IPR039697">
    <property type="entry name" value="Alcohol_dehydrogenase_Fe"/>
</dbReference>
<evidence type="ECO:0000256" key="4">
    <source>
        <dbReference type="ARBA" id="ARBA00023027"/>
    </source>
</evidence>
<dbReference type="AlphaFoldDB" id="A0A1H6CY08"/>